<evidence type="ECO:0000313" key="1">
    <source>
        <dbReference type="EMBL" id="KKN67521.1"/>
    </source>
</evidence>
<reference evidence="1" key="1">
    <citation type="journal article" date="2015" name="Nature">
        <title>Complex archaea that bridge the gap between prokaryotes and eukaryotes.</title>
        <authorList>
            <person name="Spang A."/>
            <person name="Saw J.H."/>
            <person name="Jorgensen S.L."/>
            <person name="Zaremba-Niedzwiedzka K."/>
            <person name="Martijn J."/>
            <person name="Lind A.E."/>
            <person name="van Eijk R."/>
            <person name="Schleper C."/>
            <person name="Guy L."/>
            <person name="Ettema T.J."/>
        </authorList>
    </citation>
    <scope>NUCLEOTIDE SEQUENCE</scope>
</reference>
<dbReference type="EMBL" id="LAZR01000472">
    <property type="protein sequence ID" value="KKN67521.1"/>
    <property type="molecule type" value="Genomic_DNA"/>
</dbReference>
<comment type="caution">
    <text evidence="1">The sequence shown here is derived from an EMBL/GenBank/DDBJ whole genome shotgun (WGS) entry which is preliminary data.</text>
</comment>
<protein>
    <recommendedName>
        <fullName evidence="2">Cell division protein FtsL</fullName>
    </recommendedName>
</protein>
<sequence length="117" mass="13541">MRTVLYILTTFSVIGLAFWAYRENYATQQALSDADDLRYEIREAYSRLAVLKAEWAYQNRPDRLRDLAELNFDRLNLLPLHPDQFGSIDQVSYPPLPELPLFEITDGVDVSSMEAPE</sequence>
<dbReference type="AlphaFoldDB" id="A0A0F9V1Y8"/>
<proteinExistence type="predicted"/>
<gene>
    <name evidence="1" type="ORF">LCGC14_0460420</name>
</gene>
<evidence type="ECO:0008006" key="2">
    <source>
        <dbReference type="Google" id="ProtNLM"/>
    </source>
</evidence>
<accession>A0A0F9V1Y8</accession>
<name>A0A0F9V1Y8_9ZZZZ</name>
<organism evidence="1">
    <name type="scientific">marine sediment metagenome</name>
    <dbReference type="NCBI Taxonomy" id="412755"/>
    <lineage>
        <taxon>unclassified sequences</taxon>
        <taxon>metagenomes</taxon>
        <taxon>ecological metagenomes</taxon>
    </lineage>
</organism>